<keyword evidence="1" id="KW-0812">Transmembrane</keyword>
<feature type="transmembrane region" description="Helical" evidence="1">
    <location>
        <begin position="80"/>
        <end position="108"/>
    </location>
</feature>
<feature type="transmembrane region" description="Helical" evidence="1">
    <location>
        <begin position="201"/>
        <end position="217"/>
    </location>
</feature>
<dbReference type="AlphaFoldDB" id="A0A401ZFV1"/>
<comment type="caution">
    <text evidence="2">The sequence shown here is derived from an EMBL/GenBank/DDBJ whole genome shotgun (WGS) entry which is preliminary data.</text>
</comment>
<feature type="transmembrane region" description="Helical" evidence="1">
    <location>
        <begin position="360"/>
        <end position="378"/>
    </location>
</feature>
<proteinExistence type="predicted"/>
<dbReference type="Proteomes" id="UP000287224">
    <property type="component" value="Unassembled WGS sequence"/>
</dbReference>
<reference evidence="3" key="1">
    <citation type="submission" date="2018-12" db="EMBL/GenBank/DDBJ databases">
        <title>Tengunoibacter tsumagoiensis gen. nov., sp. nov., Dictyobacter kobayashii sp. nov., D. alpinus sp. nov., and D. joshuensis sp. nov. and description of Dictyobacteraceae fam. nov. within the order Ktedonobacterales isolated from Tengu-no-mugimeshi.</title>
        <authorList>
            <person name="Wang C.M."/>
            <person name="Zheng Y."/>
            <person name="Sakai Y."/>
            <person name="Toyoda A."/>
            <person name="Minakuchi Y."/>
            <person name="Abe K."/>
            <person name="Yokota A."/>
            <person name="Yabe S."/>
        </authorList>
    </citation>
    <scope>NUCLEOTIDE SEQUENCE [LARGE SCALE GENOMIC DNA]</scope>
    <source>
        <strain evidence="3">S-27</strain>
    </source>
</reference>
<feature type="transmembrane region" description="Helical" evidence="1">
    <location>
        <begin position="120"/>
        <end position="141"/>
    </location>
</feature>
<feature type="transmembrane region" description="Helical" evidence="1">
    <location>
        <begin position="177"/>
        <end position="195"/>
    </location>
</feature>
<feature type="transmembrane region" description="Helical" evidence="1">
    <location>
        <begin position="12"/>
        <end position="37"/>
    </location>
</feature>
<feature type="transmembrane region" description="Helical" evidence="1">
    <location>
        <begin position="390"/>
        <end position="410"/>
    </location>
</feature>
<dbReference type="RefSeq" id="WP_126596767.1">
    <property type="nucleotide sequence ID" value="NZ_BIFQ01000001.1"/>
</dbReference>
<organism evidence="2 3">
    <name type="scientific">Dictyobacter aurantiacus</name>
    <dbReference type="NCBI Taxonomy" id="1936993"/>
    <lineage>
        <taxon>Bacteria</taxon>
        <taxon>Bacillati</taxon>
        <taxon>Chloroflexota</taxon>
        <taxon>Ktedonobacteria</taxon>
        <taxon>Ktedonobacterales</taxon>
        <taxon>Dictyobacteraceae</taxon>
        <taxon>Dictyobacter</taxon>
    </lineage>
</organism>
<evidence type="ECO:0008006" key="4">
    <source>
        <dbReference type="Google" id="ProtNLM"/>
    </source>
</evidence>
<evidence type="ECO:0000313" key="3">
    <source>
        <dbReference type="Proteomes" id="UP000287224"/>
    </source>
</evidence>
<evidence type="ECO:0000313" key="2">
    <source>
        <dbReference type="EMBL" id="GCE05747.1"/>
    </source>
</evidence>
<accession>A0A401ZFV1</accession>
<feature type="transmembrane region" description="Helical" evidence="1">
    <location>
        <begin position="431"/>
        <end position="449"/>
    </location>
</feature>
<keyword evidence="1" id="KW-1133">Transmembrane helix</keyword>
<protein>
    <recommendedName>
        <fullName evidence="4">Glycosyltransferase RgtA/B/C/D-like domain-containing protein</fullName>
    </recommendedName>
</protein>
<keyword evidence="3" id="KW-1185">Reference proteome</keyword>
<name>A0A401ZFV1_9CHLR</name>
<keyword evidence="1" id="KW-0472">Membrane</keyword>
<evidence type="ECO:0000256" key="1">
    <source>
        <dbReference type="SAM" id="Phobius"/>
    </source>
</evidence>
<feature type="transmembrane region" description="Helical" evidence="1">
    <location>
        <begin position="224"/>
        <end position="244"/>
    </location>
</feature>
<dbReference type="OrthoDB" id="142716at2"/>
<feature type="transmembrane region" description="Helical" evidence="1">
    <location>
        <begin position="147"/>
        <end position="165"/>
    </location>
</feature>
<feature type="transmembrane region" description="Helical" evidence="1">
    <location>
        <begin position="320"/>
        <end position="340"/>
    </location>
</feature>
<dbReference type="EMBL" id="BIFQ01000001">
    <property type="protein sequence ID" value="GCE05747.1"/>
    <property type="molecule type" value="Genomic_DNA"/>
</dbReference>
<sequence>MLNILLGRRKTHSYGLVATCIIAFALMLRILLILLHWPATNSDESVMALIANDIAYHGKTPVIFYGQDYMGLIEAYLGALFYHLTGGLSITALRLGVVLLMGVFFVVMYHLTRLLYSPKLALLTLAILSVSTLSYVGRLVLATGGSAETLVFGALSFLLAARLSYTYQRHTTVSSRLRRLPGYLCFGIIVGLGIWSDMVGAPLYLMATLLLLVFCWREIFIYGGWLIGLVGGAIGLLPTILYALQNPGKSLLGGLLSQAEGAPLDARPEQLTLWHKVVETFQVSLPTATGSPFCPVIEYPFMGDNTRRSLTCGIIQSSWSLGYILLMAASIAIAIAALTYLKQSQKGLSQVEQHRQQVSYVARLCLLGAAVLSILIYINSAGPVDQPGYHARYLVSLFVVTPAMLAPLYYAARSLREGHRWARVRFYGSRAILGALIMILIAGTGMAFIEIPKAHAEIARRQHLIDQLNALHVSYLYTDYWTCYSLVVATINTRHPIVCSVIDNQGSPRHERIPAFRVALKNSKRSPFMCATDFTLTTRPLYDCLPYVQALVKKTNDQIGRYFVRHKLDGYILYRPEPKS</sequence>
<gene>
    <name evidence="2" type="ORF">KDAU_30760</name>
</gene>